<evidence type="ECO:0000256" key="2">
    <source>
        <dbReference type="ARBA" id="ARBA00022603"/>
    </source>
</evidence>
<dbReference type="GO" id="GO:0008757">
    <property type="term" value="F:S-adenosylmethionine-dependent methyltransferase activity"/>
    <property type="evidence" value="ECO:0007669"/>
    <property type="project" value="TreeGrafter"/>
</dbReference>
<evidence type="ECO:0000313" key="5">
    <source>
        <dbReference type="Proteomes" id="UP000504637"/>
    </source>
</evidence>
<keyword evidence="5" id="KW-1185">Reference proteome</keyword>
<evidence type="ECO:0008006" key="7">
    <source>
        <dbReference type="Google" id="ProtNLM"/>
    </source>
</evidence>
<evidence type="ECO:0000256" key="1">
    <source>
        <dbReference type="ARBA" id="ARBA00006149"/>
    </source>
</evidence>
<proteinExistence type="inferred from homology"/>
<dbReference type="InterPro" id="IPR029063">
    <property type="entry name" value="SAM-dependent_MTases_sf"/>
</dbReference>
<dbReference type="SUPFAM" id="SSF53335">
    <property type="entry name" value="S-adenosyl-L-methionine-dependent methyltransferases"/>
    <property type="match status" value="1"/>
</dbReference>
<dbReference type="Proteomes" id="UP000504637">
    <property type="component" value="Unplaced"/>
</dbReference>
<reference evidence="6" key="2">
    <citation type="submission" date="2020-04" db="EMBL/GenBank/DDBJ databases">
        <authorList>
            <consortium name="NCBI Genome Project"/>
        </authorList>
    </citation>
    <scope>NUCLEOTIDE SEQUENCE</scope>
    <source>
        <strain evidence="6">CBS 342.82</strain>
    </source>
</reference>
<dbReference type="AlphaFoldDB" id="A0A6J3MDU7"/>
<keyword evidence="4" id="KW-0949">S-adenosyl-L-methionine</keyword>
<dbReference type="PANTHER" id="PTHR45875">
    <property type="entry name" value="METHYLTRANSFERASE N6AMT1"/>
    <property type="match status" value="1"/>
</dbReference>
<dbReference type="GO" id="GO:0035657">
    <property type="term" value="C:eRF1 methyltransferase complex"/>
    <property type="evidence" value="ECO:0007669"/>
    <property type="project" value="TreeGrafter"/>
</dbReference>
<reference evidence="6" key="1">
    <citation type="submission" date="2020-01" db="EMBL/GenBank/DDBJ databases">
        <authorList>
            <consortium name="DOE Joint Genome Institute"/>
            <person name="Haridas S."/>
            <person name="Albert R."/>
            <person name="Binder M."/>
            <person name="Bloem J."/>
            <person name="Labutti K."/>
            <person name="Salamov A."/>
            <person name="Andreopoulos B."/>
            <person name="Baker S.E."/>
            <person name="Barry K."/>
            <person name="Bills G."/>
            <person name="Bluhm B.H."/>
            <person name="Cannon C."/>
            <person name="Castanera R."/>
            <person name="Culley D.E."/>
            <person name="Daum C."/>
            <person name="Ezra D."/>
            <person name="Gonzalez J.B."/>
            <person name="Henrissat B."/>
            <person name="Kuo A."/>
            <person name="Liang C."/>
            <person name="Lipzen A."/>
            <person name="Lutzoni F."/>
            <person name="Magnuson J."/>
            <person name="Mondo S."/>
            <person name="Nolan M."/>
            <person name="Ohm R."/>
            <person name="Pangilinan J."/>
            <person name="Park H.-J."/>
            <person name="Ramirez L."/>
            <person name="Alfaro M."/>
            <person name="Sun H."/>
            <person name="Tritt A."/>
            <person name="Yoshinaga Y."/>
            <person name="Zwiers L.-H."/>
            <person name="Turgeon B.G."/>
            <person name="Goodwin S.B."/>
            <person name="Spatafora J.W."/>
            <person name="Crous P.W."/>
            <person name="Grigoriev I.V."/>
        </authorList>
    </citation>
    <scope>NUCLEOTIDE SEQUENCE</scope>
    <source>
        <strain evidence="6">CBS 342.82</strain>
    </source>
</reference>
<dbReference type="GO" id="GO:0003676">
    <property type="term" value="F:nucleic acid binding"/>
    <property type="evidence" value="ECO:0007669"/>
    <property type="project" value="InterPro"/>
</dbReference>
<evidence type="ECO:0000256" key="3">
    <source>
        <dbReference type="ARBA" id="ARBA00022679"/>
    </source>
</evidence>
<sequence length="265" mass="28473">MLPTPSTSHVDYSHIYEPAEDSYLFLDTLSSTSEKAFFRKHFTATSTDGRGSPSLSILEVGTGSGVVLAFAIANAAAIFGRTDVGALGIDMNPFACVATAKTSNLAIQDVRATDEDATGLFLDSLGSDLTAALRPGSIDVLIFNPPYVPTEELPAQQLPELVSSSAMSSSARFERDSHLLALSYAGGQDGMETTNRLLTQLPQILSARGVAYVLLCAQNRPEQVMNEIRTWEGGHWLAEKVADSGMKAGWEKLCIVRIWRAPESS</sequence>
<dbReference type="InterPro" id="IPR002052">
    <property type="entry name" value="DNA_methylase_N6_adenine_CS"/>
</dbReference>
<name>A0A6J3MDU7_9PEZI</name>
<evidence type="ECO:0000313" key="6">
    <source>
        <dbReference type="RefSeq" id="XP_033462058.1"/>
    </source>
</evidence>
<dbReference type="GeneID" id="54358791"/>
<dbReference type="GO" id="GO:0032259">
    <property type="term" value="P:methylation"/>
    <property type="evidence" value="ECO:0007669"/>
    <property type="project" value="UniProtKB-KW"/>
</dbReference>
<reference evidence="6" key="3">
    <citation type="submission" date="2025-08" db="UniProtKB">
        <authorList>
            <consortium name="RefSeq"/>
        </authorList>
    </citation>
    <scope>IDENTIFICATION</scope>
    <source>
        <strain evidence="6">CBS 342.82</strain>
    </source>
</reference>
<dbReference type="InterPro" id="IPR052190">
    <property type="entry name" value="Euk-Arch_PrmC-MTase"/>
</dbReference>
<dbReference type="RefSeq" id="XP_033462058.1">
    <property type="nucleotide sequence ID" value="XM_033600991.1"/>
</dbReference>
<dbReference type="PANTHER" id="PTHR45875:SF1">
    <property type="entry name" value="METHYLTRANSFERASE N6AMT1"/>
    <property type="match status" value="1"/>
</dbReference>
<comment type="similarity">
    <text evidence="1">Belongs to the eukaryotic/archaeal PrmC-related family.</text>
</comment>
<dbReference type="OrthoDB" id="406152at2759"/>
<accession>A0A6J3MDU7</accession>
<evidence type="ECO:0000256" key="4">
    <source>
        <dbReference type="ARBA" id="ARBA00022691"/>
    </source>
</evidence>
<keyword evidence="3" id="KW-0808">Transferase</keyword>
<dbReference type="PROSITE" id="PS00092">
    <property type="entry name" value="N6_MTASE"/>
    <property type="match status" value="1"/>
</dbReference>
<organism evidence="6">
    <name type="scientific">Dissoconium aciculare CBS 342.82</name>
    <dbReference type="NCBI Taxonomy" id="1314786"/>
    <lineage>
        <taxon>Eukaryota</taxon>
        <taxon>Fungi</taxon>
        <taxon>Dikarya</taxon>
        <taxon>Ascomycota</taxon>
        <taxon>Pezizomycotina</taxon>
        <taxon>Dothideomycetes</taxon>
        <taxon>Dothideomycetidae</taxon>
        <taxon>Mycosphaerellales</taxon>
        <taxon>Dissoconiaceae</taxon>
        <taxon>Dissoconium</taxon>
    </lineage>
</organism>
<dbReference type="GO" id="GO:0008276">
    <property type="term" value="F:protein methyltransferase activity"/>
    <property type="evidence" value="ECO:0007669"/>
    <property type="project" value="TreeGrafter"/>
</dbReference>
<keyword evidence="2" id="KW-0489">Methyltransferase</keyword>
<protein>
    <recommendedName>
        <fullName evidence="7">Methyltransferase</fullName>
    </recommendedName>
</protein>
<dbReference type="Gene3D" id="3.40.50.150">
    <property type="entry name" value="Vaccinia Virus protein VP39"/>
    <property type="match status" value="1"/>
</dbReference>
<gene>
    <name evidence="6" type="ORF">K489DRAFT_314084</name>
</gene>